<dbReference type="PROSITE" id="PS50011">
    <property type="entry name" value="PROTEIN_KINASE_DOM"/>
    <property type="match status" value="1"/>
</dbReference>
<dbReference type="GO" id="GO:0005524">
    <property type="term" value="F:ATP binding"/>
    <property type="evidence" value="ECO:0007669"/>
    <property type="project" value="UniProtKB-UniRule"/>
</dbReference>
<keyword evidence="3" id="KW-0677">Repeat</keyword>
<keyword evidence="4 7" id="KW-0547">Nucleotide-binding</keyword>
<dbReference type="AlphaFoldDB" id="A0A8T3B6T8"/>
<feature type="compositionally biased region" description="Basic residues" evidence="9">
    <location>
        <begin position="1"/>
        <end position="11"/>
    </location>
</feature>
<dbReference type="InterPro" id="IPR050205">
    <property type="entry name" value="CDPK_Ser/Thr_kinases"/>
</dbReference>
<keyword evidence="6 7" id="KW-0067">ATP-binding</keyword>
<dbReference type="EMBL" id="JAGYWB010000010">
    <property type="protein sequence ID" value="KAI0507107.1"/>
    <property type="molecule type" value="Genomic_DNA"/>
</dbReference>
<evidence type="ECO:0000256" key="2">
    <source>
        <dbReference type="ARBA" id="ARBA00022679"/>
    </source>
</evidence>
<name>A0A8T3B6T8_DENNO</name>
<sequence>MEAVRRKRKGTKSSFILGSHLSDGGDNDRQCKKKCMEGSRPAKLGPRDGGAAPGVVMTAPPSGRSASASPCRGIKRKLGCIESVTRIGRKKKLEQEYILDREIGQGRFGSVRLCRSKVSGEQFACKTLPKNGEETVHREVEIMQHISGHPNVVTLKAVFDDSECVHLVMELCSGGRLLDQMVKEGRYSEQRAANLLRDLAFVIKYCHDMGVVHRDIKPENILLTVSGKMKLADFGLAVRVANGHPWILFYTECPSRLSTCNPRIRIRSAVAPRIDCGYSDPRSDDEQDECGGFVDALAAAISRVRISEPKRSRLCVPAGQIPQECSSNMKANLCTAF</sequence>
<evidence type="ECO:0000256" key="8">
    <source>
        <dbReference type="RuleBase" id="RU000304"/>
    </source>
</evidence>
<dbReference type="InterPro" id="IPR000719">
    <property type="entry name" value="Prot_kinase_dom"/>
</dbReference>
<dbReference type="SUPFAM" id="SSF56112">
    <property type="entry name" value="Protein kinase-like (PK-like)"/>
    <property type="match status" value="1"/>
</dbReference>
<evidence type="ECO:0000256" key="1">
    <source>
        <dbReference type="ARBA" id="ARBA00022527"/>
    </source>
</evidence>
<evidence type="ECO:0000256" key="4">
    <source>
        <dbReference type="ARBA" id="ARBA00022741"/>
    </source>
</evidence>
<dbReference type="InterPro" id="IPR008271">
    <property type="entry name" value="Ser/Thr_kinase_AS"/>
</dbReference>
<comment type="caution">
    <text evidence="11">The sequence shown here is derived from an EMBL/GenBank/DDBJ whole genome shotgun (WGS) entry which is preliminary data.</text>
</comment>
<keyword evidence="5" id="KW-0418">Kinase</keyword>
<evidence type="ECO:0000256" key="6">
    <source>
        <dbReference type="ARBA" id="ARBA00022840"/>
    </source>
</evidence>
<evidence type="ECO:0000256" key="7">
    <source>
        <dbReference type="PROSITE-ProRule" id="PRU10141"/>
    </source>
</evidence>
<reference evidence="11" key="1">
    <citation type="journal article" date="2022" name="Front. Genet.">
        <title>Chromosome-Scale Assembly of the Dendrobium nobile Genome Provides Insights Into the Molecular Mechanism of the Biosynthesis of the Medicinal Active Ingredient of Dendrobium.</title>
        <authorList>
            <person name="Xu Q."/>
            <person name="Niu S.-C."/>
            <person name="Li K.-L."/>
            <person name="Zheng P.-J."/>
            <person name="Zhang X.-J."/>
            <person name="Jia Y."/>
            <person name="Liu Y."/>
            <person name="Niu Y.-X."/>
            <person name="Yu L.-H."/>
            <person name="Chen D.-F."/>
            <person name="Zhang G.-Q."/>
        </authorList>
    </citation>
    <scope>NUCLEOTIDE SEQUENCE</scope>
    <source>
        <tissue evidence="11">Leaf</tissue>
    </source>
</reference>
<organism evidence="11 12">
    <name type="scientific">Dendrobium nobile</name>
    <name type="common">Orchid</name>
    <dbReference type="NCBI Taxonomy" id="94219"/>
    <lineage>
        <taxon>Eukaryota</taxon>
        <taxon>Viridiplantae</taxon>
        <taxon>Streptophyta</taxon>
        <taxon>Embryophyta</taxon>
        <taxon>Tracheophyta</taxon>
        <taxon>Spermatophyta</taxon>
        <taxon>Magnoliopsida</taxon>
        <taxon>Liliopsida</taxon>
        <taxon>Asparagales</taxon>
        <taxon>Orchidaceae</taxon>
        <taxon>Epidendroideae</taxon>
        <taxon>Malaxideae</taxon>
        <taxon>Dendrobiinae</taxon>
        <taxon>Dendrobium</taxon>
    </lineage>
</organism>
<evidence type="ECO:0000256" key="9">
    <source>
        <dbReference type="SAM" id="MobiDB-lite"/>
    </source>
</evidence>
<proteinExistence type="inferred from homology"/>
<feature type="region of interest" description="Disordered" evidence="9">
    <location>
        <begin position="1"/>
        <end position="70"/>
    </location>
</feature>
<keyword evidence="2" id="KW-0808">Transferase</keyword>
<evidence type="ECO:0000313" key="11">
    <source>
        <dbReference type="EMBL" id="KAI0507107.1"/>
    </source>
</evidence>
<dbReference type="PROSITE" id="PS00108">
    <property type="entry name" value="PROTEIN_KINASE_ST"/>
    <property type="match status" value="1"/>
</dbReference>
<dbReference type="InterPro" id="IPR017441">
    <property type="entry name" value="Protein_kinase_ATP_BS"/>
</dbReference>
<evidence type="ECO:0000256" key="5">
    <source>
        <dbReference type="ARBA" id="ARBA00022777"/>
    </source>
</evidence>
<accession>A0A8T3B6T8</accession>
<feature type="binding site" evidence="7">
    <location>
        <position position="126"/>
    </location>
    <ligand>
        <name>ATP</name>
        <dbReference type="ChEBI" id="CHEBI:30616"/>
    </ligand>
</feature>
<protein>
    <recommendedName>
        <fullName evidence="10">Protein kinase domain-containing protein</fullName>
    </recommendedName>
</protein>
<dbReference type="Proteomes" id="UP000829196">
    <property type="component" value="Unassembled WGS sequence"/>
</dbReference>
<evidence type="ECO:0000256" key="3">
    <source>
        <dbReference type="ARBA" id="ARBA00022737"/>
    </source>
</evidence>
<dbReference type="SMR" id="A0A8T3B6T8"/>
<dbReference type="OrthoDB" id="1738954at2759"/>
<gene>
    <name evidence="11" type="ORF">KFK09_013225</name>
</gene>
<feature type="compositionally biased region" description="Basic and acidic residues" evidence="9">
    <location>
        <begin position="26"/>
        <end position="37"/>
    </location>
</feature>
<feature type="domain" description="Protein kinase" evidence="10">
    <location>
        <begin position="97"/>
        <end position="337"/>
    </location>
</feature>
<feature type="compositionally biased region" description="Low complexity" evidence="9">
    <location>
        <begin position="59"/>
        <end position="70"/>
    </location>
</feature>
<evidence type="ECO:0000259" key="10">
    <source>
        <dbReference type="PROSITE" id="PS50011"/>
    </source>
</evidence>
<dbReference type="PROSITE" id="PS00107">
    <property type="entry name" value="PROTEIN_KINASE_ATP"/>
    <property type="match status" value="1"/>
</dbReference>
<dbReference type="Gene3D" id="1.10.510.10">
    <property type="entry name" value="Transferase(Phosphotransferase) domain 1"/>
    <property type="match status" value="1"/>
</dbReference>
<dbReference type="SMART" id="SM00220">
    <property type="entry name" value="S_TKc"/>
    <property type="match status" value="1"/>
</dbReference>
<dbReference type="Pfam" id="PF00069">
    <property type="entry name" value="Pkinase"/>
    <property type="match status" value="1"/>
</dbReference>
<keyword evidence="1 8" id="KW-0723">Serine/threonine-protein kinase</keyword>
<comment type="similarity">
    <text evidence="8">Belongs to the protein kinase superfamily.</text>
</comment>
<dbReference type="PANTHER" id="PTHR24349">
    <property type="entry name" value="SERINE/THREONINE-PROTEIN KINASE"/>
    <property type="match status" value="1"/>
</dbReference>
<dbReference type="InterPro" id="IPR011009">
    <property type="entry name" value="Kinase-like_dom_sf"/>
</dbReference>
<keyword evidence="12" id="KW-1185">Reference proteome</keyword>
<dbReference type="FunFam" id="3.30.200.20:FF:000042">
    <property type="entry name" value="Aurora kinase A"/>
    <property type="match status" value="1"/>
</dbReference>
<evidence type="ECO:0000313" key="12">
    <source>
        <dbReference type="Proteomes" id="UP000829196"/>
    </source>
</evidence>
<dbReference type="GO" id="GO:0004674">
    <property type="term" value="F:protein serine/threonine kinase activity"/>
    <property type="evidence" value="ECO:0007669"/>
    <property type="project" value="UniProtKB-KW"/>
</dbReference>